<organism evidence="1 2">
    <name type="scientific">Persea americana</name>
    <name type="common">Avocado</name>
    <dbReference type="NCBI Taxonomy" id="3435"/>
    <lineage>
        <taxon>Eukaryota</taxon>
        <taxon>Viridiplantae</taxon>
        <taxon>Streptophyta</taxon>
        <taxon>Embryophyta</taxon>
        <taxon>Tracheophyta</taxon>
        <taxon>Spermatophyta</taxon>
        <taxon>Magnoliopsida</taxon>
        <taxon>Magnoliidae</taxon>
        <taxon>Laurales</taxon>
        <taxon>Lauraceae</taxon>
        <taxon>Persea</taxon>
    </lineage>
</organism>
<name>A0ACC2M7S4_PERAE</name>
<proteinExistence type="predicted"/>
<keyword evidence="2" id="KW-1185">Reference proteome</keyword>
<comment type="caution">
    <text evidence="1">The sequence shown here is derived from an EMBL/GenBank/DDBJ whole genome shotgun (WGS) entry which is preliminary data.</text>
</comment>
<gene>
    <name evidence="1" type="ORF">MRB53_018063</name>
</gene>
<reference evidence="1 2" key="1">
    <citation type="journal article" date="2022" name="Hortic Res">
        <title>A haplotype resolved chromosomal level avocado genome allows analysis of novel avocado genes.</title>
        <authorList>
            <person name="Nath O."/>
            <person name="Fletcher S.J."/>
            <person name="Hayward A."/>
            <person name="Shaw L.M."/>
            <person name="Masouleh A.K."/>
            <person name="Furtado A."/>
            <person name="Henry R.J."/>
            <person name="Mitter N."/>
        </authorList>
    </citation>
    <scope>NUCLEOTIDE SEQUENCE [LARGE SCALE GENOMIC DNA]</scope>
    <source>
        <strain evidence="2">cv. Hass</strain>
    </source>
</reference>
<protein>
    <submittedName>
        <fullName evidence="1">Uncharacterized protein</fullName>
    </submittedName>
</protein>
<dbReference type="EMBL" id="CM056813">
    <property type="protein sequence ID" value="KAJ8641369.1"/>
    <property type="molecule type" value="Genomic_DNA"/>
</dbReference>
<dbReference type="Proteomes" id="UP001234297">
    <property type="component" value="Chromosome 5"/>
</dbReference>
<evidence type="ECO:0000313" key="2">
    <source>
        <dbReference type="Proteomes" id="UP001234297"/>
    </source>
</evidence>
<accession>A0ACC2M7S4</accession>
<sequence length="130" mass="14665">MDPELKRAIMEDLERSVERRELYRSAGRAWKRGCLLYGPPGTGKSSLIAAMANFLKFDVYDLELTDIGCNSDFRKLLLGTANRSIVVIEDIDCTADLEKRRGGRGGFRVRFRGGFRWAGARKDNQVNSFG</sequence>
<evidence type="ECO:0000313" key="1">
    <source>
        <dbReference type="EMBL" id="KAJ8641369.1"/>
    </source>
</evidence>